<comment type="subcellular location">
    <subcellularLocation>
        <location evidence="1">Nucleus</location>
    </subcellularLocation>
</comment>
<evidence type="ECO:0000256" key="4">
    <source>
        <dbReference type="ARBA" id="ARBA00023163"/>
    </source>
</evidence>
<evidence type="ECO:0000259" key="7">
    <source>
        <dbReference type="Pfam" id="PF00847"/>
    </source>
</evidence>
<dbReference type="Gene3D" id="1.20.5.2050">
    <property type="match status" value="1"/>
</dbReference>
<evidence type="ECO:0000256" key="1">
    <source>
        <dbReference type="ARBA" id="ARBA00004123"/>
    </source>
</evidence>
<gene>
    <name evidence="8" type="ORF">X943_001042</name>
</gene>
<keyword evidence="5" id="KW-0539">Nucleus</keyword>
<evidence type="ECO:0000313" key="9">
    <source>
        <dbReference type="Proteomes" id="UP001195914"/>
    </source>
</evidence>
<feature type="compositionally biased region" description="Low complexity" evidence="6">
    <location>
        <begin position="407"/>
        <end position="429"/>
    </location>
</feature>
<organism evidence="8 9">
    <name type="scientific">Babesia divergens</name>
    <dbReference type="NCBI Taxonomy" id="32595"/>
    <lineage>
        <taxon>Eukaryota</taxon>
        <taxon>Sar</taxon>
        <taxon>Alveolata</taxon>
        <taxon>Apicomplexa</taxon>
        <taxon>Aconoidasida</taxon>
        <taxon>Piroplasmida</taxon>
        <taxon>Babesiidae</taxon>
        <taxon>Babesia</taxon>
    </lineage>
</organism>
<proteinExistence type="predicted"/>
<name>A0AAD9GFC0_BABDI</name>
<evidence type="ECO:0000313" key="8">
    <source>
        <dbReference type="EMBL" id="KAK1937333.1"/>
    </source>
</evidence>
<dbReference type="Proteomes" id="UP001195914">
    <property type="component" value="Unassembled WGS sequence"/>
</dbReference>
<dbReference type="GO" id="GO:0003677">
    <property type="term" value="F:DNA binding"/>
    <property type="evidence" value="ECO:0007669"/>
    <property type="project" value="UniProtKB-KW"/>
</dbReference>
<keyword evidence="2" id="KW-0805">Transcription regulation</keyword>
<evidence type="ECO:0000256" key="5">
    <source>
        <dbReference type="ARBA" id="ARBA00023242"/>
    </source>
</evidence>
<dbReference type="AlphaFoldDB" id="A0AAD9GFC0"/>
<dbReference type="Pfam" id="PF00847">
    <property type="entry name" value="AP2"/>
    <property type="match status" value="1"/>
</dbReference>
<keyword evidence="4" id="KW-0804">Transcription</keyword>
<keyword evidence="3" id="KW-0238">DNA-binding</keyword>
<dbReference type="GO" id="GO:0003700">
    <property type="term" value="F:DNA-binding transcription factor activity"/>
    <property type="evidence" value="ECO:0007669"/>
    <property type="project" value="InterPro"/>
</dbReference>
<accession>A0AAD9GFC0</accession>
<reference evidence="8" key="1">
    <citation type="journal article" date="2014" name="Nucleic Acids Res.">
        <title>The evolutionary dynamics of variant antigen genes in Babesia reveal a history of genomic innovation underlying host-parasite interaction.</title>
        <authorList>
            <person name="Jackson A.P."/>
            <person name="Otto T.D."/>
            <person name="Darby A."/>
            <person name="Ramaprasad A."/>
            <person name="Xia D."/>
            <person name="Echaide I.E."/>
            <person name="Farber M."/>
            <person name="Gahlot S."/>
            <person name="Gamble J."/>
            <person name="Gupta D."/>
            <person name="Gupta Y."/>
            <person name="Jackson L."/>
            <person name="Malandrin L."/>
            <person name="Malas T.B."/>
            <person name="Moussa E."/>
            <person name="Nair M."/>
            <person name="Reid A.J."/>
            <person name="Sanders M."/>
            <person name="Sharma J."/>
            <person name="Tracey A."/>
            <person name="Quail M.A."/>
            <person name="Weir W."/>
            <person name="Wastling J.M."/>
            <person name="Hall N."/>
            <person name="Willadsen P."/>
            <person name="Lingelbach K."/>
            <person name="Shiels B."/>
            <person name="Tait A."/>
            <person name="Berriman M."/>
            <person name="Allred D.R."/>
            <person name="Pain A."/>
        </authorList>
    </citation>
    <scope>NUCLEOTIDE SEQUENCE</scope>
    <source>
        <strain evidence="8">1802A</strain>
    </source>
</reference>
<dbReference type="InterPro" id="IPR001471">
    <property type="entry name" value="AP2/ERF_dom"/>
</dbReference>
<evidence type="ECO:0000256" key="6">
    <source>
        <dbReference type="SAM" id="MobiDB-lite"/>
    </source>
</evidence>
<protein>
    <recommendedName>
        <fullName evidence="7">AP2/ERF domain-containing protein</fullName>
    </recommendedName>
</protein>
<dbReference type="GO" id="GO:0005634">
    <property type="term" value="C:nucleus"/>
    <property type="evidence" value="ECO:0007669"/>
    <property type="project" value="UniProtKB-SubCell"/>
</dbReference>
<sequence length="680" mass="75581">MSSAEFFRFDNGIGRLDKVSTQAMQSSNHDGASPHLFMRSLYGPSLPSSTRPVMELNNKELEQWIVQLSGNVSRVNAPYSMPQHATSGSKMSPIPLEVLVNYTDHYDKVESHKQEIEMQHRLEKMRSQYEKYQNMLAYIQKPSENKNRRVDKMPFSAPNMEACPTRLSLPEPCISGFASITQAYNSHPGVNYAITKQGVSHYVLQDASLTSADTTPDNAERHSVLSTGDTEASSCTCFADNALRCCDVSSDEGHGLISMSSFSTVSSIGDDAYGTMKASVPMDDFDNNYLGMHGNPASLIACTTAWSPDVIRRYRKKVFVDRIMDMGSMRFPSHDERILDDGLSLGFAPVSMANRGIAGLKANIAGNLSTLPVIDGQINHDYYRRDFFARALEQGIAHLFTGLDVVSPTTSRPSTPIPLSSSKVVSCSSDQHDTNGGKNEGSTQKEKETIDNGISSSSSGLAGRDSHDMGLADPEDSDDEDVSNIPGSSIVPSRRCREECDESDEEGTRTVKRKIYGVFVDQQSSNSSYTEADDPDASELGYAELARTLKALDVGGVMIISKRRSHRDSHIYVKKSTKSYDYLLDIPATAGPDPALGEQQYKCIVPGVYWDKRSWIASWYDRGNRCYSSFSAKMHGFYKAKYFAIHVRMYKTRVNTKPIDEAAVERERRLLMKYFEHRLL</sequence>
<dbReference type="EMBL" id="JAHBMH010000033">
    <property type="protein sequence ID" value="KAK1937333.1"/>
    <property type="molecule type" value="Genomic_DNA"/>
</dbReference>
<comment type="caution">
    <text evidence="8">The sequence shown here is derived from an EMBL/GenBank/DDBJ whole genome shotgun (WGS) entry which is preliminary data.</text>
</comment>
<feature type="domain" description="AP2/ERF" evidence="7">
    <location>
        <begin position="605"/>
        <end position="651"/>
    </location>
</feature>
<keyword evidence="9" id="KW-1185">Reference proteome</keyword>
<reference evidence="8" key="2">
    <citation type="submission" date="2021-05" db="EMBL/GenBank/DDBJ databases">
        <authorList>
            <person name="Pain A."/>
        </authorList>
    </citation>
    <scope>NUCLEOTIDE SEQUENCE</scope>
    <source>
        <strain evidence="8">1802A</strain>
    </source>
</reference>
<feature type="region of interest" description="Disordered" evidence="6">
    <location>
        <begin position="407"/>
        <end position="508"/>
    </location>
</feature>
<evidence type="ECO:0000256" key="3">
    <source>
        <dbReference type="ARBA" id="ARBA00023125"/>
    </source>
</evidence>
<evidence type="ECO:0000256" key="2">
    <source>
        <dbReference type="ARBA" id="ARBA00023015"/>
    </source>
</evidence>
<feature type="compositionally biased region" description="Acidic residues" evidence="6">
    <location>
        <begin position="473"/>
        <end position="482"/>
    </location>
</feature>